<dbReference type="AlphaFoldDB" id="A0A3Q1IYT8"/>
<gene>
    <name evidence="3" type="primary">TCP11L2</name>
</gene>
<dbReference type="Ensembl" id="ENSATET00000027904.3">
    <property type="protein sequence ID" value="ENSATEP00000027472.1"/>
    <property type="gene ID" value="ENSATEG00000018990.3"/>
</dbReference>
<dbReference type="OMA" id="YVINTMG"/>
<sequence length="528" mass="59467">MPLNDERPTSTSSGEDQTSDVESSSERCDSMTSTSDLDSLRESFTSDCSSKHCTPCSSPPKTLTLDEVMESARDLSNLSFAHEIIVNPNFHLEPDSLPQDSLWKAVRDNVHKAFWDILESELNDDPPEYGQAIRLLEEIREILLSFLNPGANRMRTQVLEVLDMDLIRQQADNDAVDIQGLASYIITTMGKLCAPVRDDEIKKLRESTDNIVTLFREIFRVLDLMKADMVNFTIDNLRPVLQRQSVDYERAKFQRLLEKTPSALDHTISWIKSVVDEMWSAAIPTQQTNSEAKGRVVPGPFQVLNAAFIRILMWDYEKSPLPETWMTDEIRLREIQWKLQQCQAVNEVLLIVYSTIGGAIQGLPSLSERLKRMTSVLLDGMHSPDFNLEEALEGVSAQICCELNKSLTERNYPALTPALQATLTGQICSITQIENPIRTLVEDRVQQYFKVLICDPKPQARFEQVPAGLTSIKPELALMGAKFISLVNYNKTVYGPFYADIIRKLVFSSSPPTGNPPQDTAQDSLTSN</sequence>
<dbReference type="Pfam" id="PF05794">
    <property type="entry name" value="Tcp11"/>
    <property type="match status" value="1"/>
</dbReference>
<dbReference type="RefSeq" id="XP_026219188.1">
    <property type="nucleotide sequence ID" value="XM_026363403.1"/>
</dbReference>
<dbReference type="InParanoid" id="A0A3Q1IYT8"/>
<dbReference type="PANTHER" id="PTHR12832">
    <property type="entry name" value="TESTIS-SPECIFIC PROTEIN PBS13 T-COMPLEX 11"/>
    <property type="match status" value="1"/>
</dbReference>
<accession>A0A3Q1IYT8</accession>
<protein>
    <recommendedName>
        <fullName evidence="5">T-complex 11, testis-specific-like 2</fullName>
    </recommendedName>
</protein>
<feature type="region of interest" description="Disordered" evidence="2">
    <location>
        <begin position="1"/>
        <end position="39"/>
    </location>
</feature>
<evidence type="ECO:0000313" key="4">
    <source>
        <dbReference type="Proteomes" id="UP000265040"/>
    </source>
</evidence>
<evidence type="ECO:0000313" key="3">
    <source>
        <dbReference type="Ensembl" id="ENSATEP00000027472.1"/>
    </source>
</evidence>
<organism evidence="3 4">
    <name type="scientific">Anabas testudineus</name>
    <name type="common">Climbing perch</name>
    <name type="synonym">Anthias testudineus</name>
    <dbReference type="NCBI Taxonomy" id="64144"/>
    <lineage>
        <taxon>Eukaryota</taxon>
        <taxon>Metazoa</taxon>
        <taxon>Chordata</taxon>
        <taxon>Craniata</taxon>
        <taxon>Vertebrata</taxon>
        <taxon>Euteleostomi</taxon>
        <taxon>Actinopterygii</taxon>
        <taxon>Neopterygii</taxon>
        <taxon>Teleostei</taxon>
        <taxon>Neoteleostei</taxon>
        <taxon>Acanthomorphata</taxon>
        <taxon>Anabantaria</taxon>
        <taxon>Anabantiformes</taxon>
        <taxon>Anabantoidei</taxon>
        <taxon>Anabantidae</taxon>
        <taxon>Anabas</taxon>
    </lineage>
</organism>
<dbReference type="Proteomes" id="UP000265040">
    <property type="component" value="Chromosome 23"/>
</dbReference>
<dbReference type="InterPro" id="IPR008862">
    <property type="entry name" value="Tcp11"/>
</dbReference>
<dbReference type="GeneTree" id="ENSGT00940000157835"/>
<keyword evidence="4" id="KW-1185">Reference proteome</keyword>
<proteinExistence type="inferred from homology"/>
<feature type="region of interest" description="Disordered" evidence="2">
    <location>
        <begin position="509"/>
        <end position="528"/>
    </location>
</feature>
<dbReference type="STRING" id="64144.ENSATEP00000027472"/>
<dbReference type="PANTHER" id="PTHR12832:SF17">
    <property type="entry name" value="T-COMPLEX PROTEIN 11-LIKE PROTEIN 2"/>
    <property type="match status" value="1"/>
</dbReference>
<dbReference type="FunCoup" id="A0A3Q1IYT8">
    <property type="interactions" value="392"/>
</dbReference>
<reference evidence="3" key="2">
    <citation type="submission" date="2025-08" db="UniProtKB">
        <authorList>
            <consortium name="Ensembl"/>
        </authorList>
    </citation>
    <scope>IDENTIFICATION</scope>
</reference>
<feature type="compositionally biased region" description="Polar residues" evidence="2">
    <location>
        <begin position="9"/>
        <end position="22"/>
    </location>
</feature>
<reference evidence="3" key="1">
    <citation type="submission" date="2021-04" db="EMBL/GenBank/DDBJ databases">
        <authorList>
            <consortium name="Wellcome Sanger Institute Data Sharing"/>
        </authorList>
    </citation>
    <scope>NUCLEOTIDE SEQUENCE [LARGE SCALE GENOMIC DNA]</scope>
</reference>
<dbReference type="GeneID" id="113164221"/>
<evidence type="ECO:0000256" key="1">
    <source>
        <dbReference type="ARBA" id="ARBA00010954"/>
    </source>
</evidence>
<dbReference type="OrthoDB" id="276323at2759"/>
<name>A0A3Q1IYT8_ANATE</name>
<evidence type="ECO:0008006" key="5">
    <source>
        <dbReference type="Google" id="ProtNLM"/>
    </source>
</evidence>
<dbReference type="GO" id="GO:0007165">
    <property type="term" value="P:signal transduction"/>
    <property type="evidence" value="ECO:0007669"/>
    <property type="project" value="TreeGrafter"/>
</dbReference>
<reference evidence="3" key="3">
    <citation type="submission" date="2025-09" db="UniProtKB">
        <authorList>
            <consortium name="Ensembl"/>
        </authorList>
    </citation>
    <scope>IDENTIFICATION</scope>
</reference>
<comment type="similarity">
    <text evidence="1">Belongs to the TCP11 family.</text>
</comment>
<evidence type="ECO:0000256" key="2">
    <source>
        <dbReference type="SAM" id="MobiDB-lite"/>
    </source>
</evidence>